<feature type="region of interest" description="Disordered" evidence="1">
    <location>
        <begin position="78"/>
        <end position="106"/>
    </location>
</feature>
<feature type="region of interest" description="Disordered" evidence="1">
    <location>
        <begin position="12"/>
        <end position="49"/>
    </location>
</feature>
<dbReference type="RefSeq" id="WP_145353317.1">
    <property type="nucleotide sequence ID" value="NZ_CP036262.1"/>
</dbReference>
<dbReference type="Proteomes" id="UP000320672">
    <property type="component" value="Chromosome"/>
</dbReference>
<keyword evidence="3" id="KW-1185">Reference proteome</keyword>
<feature type="compositionally biased region" description="Low complexity" evidence="1">
    <location>
        <begin position="15"/>
        <end position="37"/>
    </location>
</feature>
<organism evidence="2 3">
    <name type="scientific">Roseimaritima multifibrata</name>
    <dbReference type="NCBI Taxonomy" id="1930274"/>
    <lineage>
        <taxon>Bacteria</taxon>
        <taxon>Pseudomonadati</taxon>
        <taxon>Planctomycetota</taxon>
        <taxon>Planctomycetia</taxon>
        <taxon>Pirellulales</taxon>
        <taxon>Pirellulaceae</taxon>
        <taxon>Roseimaritima</taxon>
    </lineage>
</organism>
<name>A0A517MK54_9BACT</name>
<accession>A0A517MK54</accession>
<dbReference type="KEGG" id="rml:FF011L_40690"/>
<evidence type="ECO:0000256" key="1">
    <source>
        <dbReference type="SAM" id="MobiDB-lite"/>
    </source>
</evidence>
<protein>
    <submittedName>
        <fullName evidence="2">Uncharacterized protein</fullName>
    </submittedName>
</protein>
<feature type="compositionally biased region" description="Basic and acidic residues" evidence="1">
    <location>
        <begin position="78"/>
        <end position="95"/>
    </location>
</feature>
<dbReference type="OrthoDB" id="279839at2"/>
<sequence>MAGDIEDFLRRAAQRRQQQANQKQAQPAQPPQRSAPQYTDRRRERVRQAVPVQPIMAEIIEEDDEVEAVVATPSLSDLRKSREATDRSDLEREQNRFSGGASVSDNAAQIRPGENVNIDLLRLLRSPNGLRQAVLLREILEPRSNFWEK</sequence>
<proteinExistence type="predicted"/>
<evidence type="ECO:0000313" key="2">
    <source>
        <dbReference type="EMBL" id="QDS95276.1"/>
    </source>
</evidence>
<dbReference type="AlphaFoldDB" id="A0A517MK54"/>
<gene>
    <name evidence="2" type="ORF">FF011L_40690</name>
</gene>
<evidence type="ECO:0000313" key="3">
    <source>
        <dbReference type="Proteomes" id="UP000320672"/>
    </source>
</evidence>
<reference evidence="2 3" key="1">
    <citation type="submission" date="2019-02" db="EMBL/GenBank/DDBJ databases">
        <title>Deep-cultivation of Planctomycetes and their phenomic and genomic characterization uncovers novel biology.</title>
        <authorList>
            <person name="Wiegand S."/>
            <person name="Jogler M."/>
            <person name="Boedeker C."/>
            <person name="Pinto D."/>
            <person name="Vollmers J."/>
            <person name="Rivas-Marin E."/>
            <person name="Kohn T."/>
            <person name="Peeters S.H."/>
            <person name="Heuer A."/>
            <person name="Rast P."/>
            <person name="Oberbeckmann S."/>
            <person name="Bunk B."/>
            <person name="Jeske O."/>
            <person name="Meyerdierks A."/>
            <person name="Storesund J.E."/>
            <person name="Kallscheuer N."/>
            <person name="Luecker S."/>
            <person name="Lage O.M."/>
            <person name="Pohl T."/>
            <person name="Merkel B.J."/>
            <person name="Hornburger P."/>
            <person name="Mueller R.-W."/>
            <person name="Bruemmer F."/>
            <person name="Labrenz M."/>
            <person name="Spormann A.M."/>
            <person name="Op den Camp H."/>
            <person name="Overmann J."/>
            <person name="Amann R."/>
            <person name="Jetten M.S.M."/>
            <person name="Mascher T."/>
            <person name="Medema M.H."/>
            <person name="Devos D.P."/>
            <person name="Kaster A.-K."/>
            <person name="Ovreas L."/>
            <person name="Rohde M."/>
            <person name="Galperin M.Y."/>
            <person name="Jogler C."/>
        </authorList>
    </citation>
    <scope>NUCLEOTIDE SEQUENCE [LARGE SCALE GENOMIC DNA]</scope>
    <source>
        <strain evidence="2 3">FF011L</strain>
    </source>
</reference>
<dbReference type="EMBL" id="CP036262">
    <property type="protein sequence ID" value="QDS95276.1"/>
    <property type="molecule type" value="Genomic_DNA"/>
</dbReference>